<dbReference type="Proteomes" id="UP000765509">
    <property type="component" value="Unassembled WGS sequence"/>
</dbReference>
<name>A0A9Q3DJ10_9BASI</name>
<sequence>MSHTYAPAPSTPPKHATTPTHINATTTACTHTNATAPPPSGVGSTCFTAAALSSGLQPCHLLMLSSFMYTKLGQHIIWPWCVPHTHTLTRGTMGWALPISPIKFQSC</sequence>
<keyword evidence="3" id="KW-1185">Reference proteome</keyword>
<dbReference type="AlphaFoldDB" id="A0A9Q3DJ10"/>
<gene>
    <name evidence="2" type="ORF">O181_041066</name>
</gene>
<organism evidence="2 3">
    <name type="scientific">Austropuccinia psidii MF-1</name>
    <dbReference type="NCBI Taxonomy" id="1389203"/>
    <lineage>
        <taxon>Eukaryota</taxon>
        <taxon>Fungi</taxon>
        <taxon>Dikarya</taxon>
        <taxon>Basidiomycota</taxon>
        <taxon>Pucciniomycotina</taxon>
        <taxon>Pucciniomycetes</taxon>
        <taxon>Pucciniales</taxon>
        <taxon>Sphaerophragmiaceae</taxon>
        <taxon>Austropuccinia</taxon>
    </lineage>
</organism>
<reference evidence="2" key="1">
    <citation type="submission" date="2021-03" db="EMBL/GenBank/DDBJ databases">
        <title>Draft genome sequence of rust myrtle Austropuccinia psidii MF-1, a brazilian biotype.</title>
        <authorList>
            <person name="Quecine M.C."/>
            <person name="Pachon D.M.R."/>
            <person name="Bonatelli M.L."/>
            <person name="Correr F.H."/>
            <person name="Franceschini L.M."/>
            <person name="Leite T.F."/>
            <person name="Margarido G.R.A."/>
            <person name="Almeida C.A."/>
            <person name="Ferrarezi J.A."/>
            <person name="Labate C.A."/>
        </authorList>
    </citation>
    <scope>NUCLEOTIDE SEQUENCE</scope>
    <source>
        <strain evidence="2">MF-1</strain>
    </source>
</reference>
<comment type="caution">
    <text evidence="2">The sequence shown here is derived from an EMBL/GenBank/DDBJ whole genome shotgun (WGS) entry which is preliminary data.</text>
</comment>
<feature type="region of interest" description="Disordered" evidence="1">
    <location>
        <begin position="1"/>
        <end position="21"/>
    </location>
</feature>
<proteinExistence type="predicted"/>
<evidence type="ECO:0000313" key="2">
    <source>
        <dbReference type="EMBL" id="MBW0501351.1"/>
    </source>
</evidence>
<evidence type="ECO:0000313" key="3">
    <source>
        <dbReference type="Proteomes" id="UP000765509"/>
    </source>
</evidence>
<protein>
    <submittedName>
        <fullName evidence="2">Uncharacterized protein</fullName>
    </submittedName>
</protein>
<evidence type="ECO:0000256" key="1">
    <source>
        <dbReference type="SAM" id="MobiDB-lite"/>
    </source>
</evidence>
<accession>A0A9Q3DJ10</accession>
<dbReference type="EMBL" id="AVOT02016279">
    <property type="protein sequence ID" value="MBW0501351.1"/>
    <property type="molecule type" value="Genomic_DNA"/>
</dbReference>